<protein>
    <submittedName>
        <fullName evidence="1">HTH-type transcriptional regulator / antitoxin HigA</fullName>
    </submittedName>
</protein>
<keyword evidence="2" id="KW-1185">Reference proteome</keyword>
<dbReference type="EMBL" id="FPBF01000003">
    <property type="protein sequence ID" value="SFT90580.1"/>
    <property type="molecule type" value="Genomic_DNA"/>
</dbReference>
<dbReference type="OrthoDB" id="9796786at2"/>
<accession>A0A1I7BTS2</accession>
<dbReference type="InterPro" id="IPR010982">
    <property type="entry name" value="Lambda_DNA-bd_dom_sf"/>
</dbReference>
<sequence>MELSVIKSDEQYSQYLDWVEEQLDLKISKESPEGKKLEVALLIIKEYEDQNFQIPTPDPIEIIKQKMVEMGVRNKDLVGKVGSKGYISSILNRRKPMTLEIAKIFHKELNIPAEVLLP</sequence>
<dbReference type="PANTHER" id="PTHR40455:SF1">
    <property type="entry name" value="ANTITOXIN HIGA"/>
    <property type="match status" value="1"/>
</dbReference>
<dbReference type="Proteomes" id="UP000199673">
    <property type="component" value="Unassembled WGS sequence"/>
</dbReference>
<gene>
    <name evidence="1" type="ORF">SAMN04489724_2708</name>
</gene>
<dbReference type="AlphaFoldDB" id="A0A1I7BTS2"/>
<dbReference type="PANTHER" id="PTHR40455">
    <property type="entry name" value="ANTITOXIN HIGA"/>
    <property type="match status" value="1"/>
</dbReference>
<dbReference type="RefSeq" id="WP_091693956.1">
    <property type="nucleotide sequence ID" value="NZ_FPBF01000003.1"/>
</dbReference>
<dbReference type="SUPFAM" id="SSF47413">
    <property type="entry name" value="lambda repressor-like DNA-binding domains"/>
    <property type="match status" value="1"/>
</dbReference>
<dbReference type="InterPro" id="IPR039060">
    <property type="entry name" value="Antitox_HigA"/>
</dbReference>
<proteinExistence type="predicted"/>
<dbReference type="GO" id="GO:0001046">
    <property type="term" value="F:core promoter sequence-specific DNA binding"/>
    <property type="evidence" value="ECO:0007669"/>
    <property type="project" value="TreeGrafter"/>
</dbReference>
<evidence type="ECO:0000313" key="2">
    <source>
        <dbReference type="Proteomes" id="UP000199673"/>
    </source>
</evidence>
<reference evidence="2" key="1">
    <citation type="submission" date="2016-10" db="EMBL/GenBank/DDBJ databases">
        <authorList>
            <person name="Varghese N."/>
            <person name="Submissions S."/>
        </authorList>
    </citation>
    <scope>NUCLEOTIDE SEQUENCE [LARGE SCALE GENOMIC DNA]</scope>
    <source>
        <strain evidence="2">DSM 23445</strain>
    </source>
</reference>
<name>A0A1I7BTS2_9BACT</name>
<dbReference type="GO" id="GO:0006355">
    <property type="term" value="P:regulation of DNA-templated transcription"/>
    <property type="evidence" value="ECO:0007669"/>
    <property type="project" value="InterPro"/>
</dbReference>
<evidence type="ECO:0000313" key="1">
    <source>
        <dbReference type="EMBL" id="SFT90580.1"/>
    </source>
</evidence>
<dbReference type="Gene3D" id="1.10.260.40">
    <property type="entry name" value="lambda repressor-like DNA-binding domains"/>
    <property type="match status" value="1"/>
</dbReference>
<dbReference type="STRING" id="305507.SAMN04489724_2708"/>
<organism evidence="1 2">
    <name type="scientific">Algoriphagus locisalis</name>
    <dbReference type="NCBI Taxonomy" id="305507"/>
    <lineage>
        <taxon>Bacteria</taxon>
        <taxon>Pseudomonadati</taxon>
        <taxon>Bacteroidota</taxon>
        <taxon>Cytophagia</taxon>
        <taxon>Cytophagales</taxon>
        <taxon>Cyclobacteriaceae</taxon>
        <taxon>Algoriphagus</taxon>
    </lineage>
</organism>